<dbReference type="Proteomes" id="UP000821837">
    <property type="component" value="Chromosome 5"/>
</dbReference>
<reference evidence="1" key="2">
    <citation type="submission" date="2021-09" db="EMBL/GenBank/DDBJ databases">
        <authorList>
            <person name="Jia N."/>
            <person name="Wang J."/>
            <person name="Shi W."/>
            <person name="Du L."/>
            <person name="Sun Y."/>
            <person name="Zhan W."/>
            <person name="Jiang J."/>
            <person name="Wang Q."/>
            <person name="Zhang B."/>
            <person name="Ji P."/>
            <person name="Sakyi L.B."/>
            <person name="Cui X."/>
            <person name="Yuan T."/>
            <person name="Jiang B."/>
            <person name="Yang W."/>
            <person name="Lam T.T.-Y."/>
            <person name="Chang Q."/>
            <person name="Ding S."/>
            <person name="Wang X."/>
            <person name="Zhu J."/>
            <person name="Ruan X."/>
            <person name="Zhao L."/>
            <person name="Wei J."/>
            <person name="Que T."/>
            <person name="Du C."/>
            <person name="Cheng J."/>
            <person name="Dai P."/>
            <person name="Han X."/>
            <person name="Huang E."/>
            <person name="Gao Y."/>
            <person name="Liu J."/>
            <person name="Shao H."/>
            <person name="Ye R."/>
            <person name="Li L."/>
            <person name="Wei W."/>
            <person name="Wang X."/>
            <person name="Wang C."/>
            <person name="Huo Q."/>
            <person name="Li W."/>
            <person name="Guo W."/>
            <person name="Chen H."/>
            <person name="Chen S."/>
            <person name="Zhou L."/>
            <person name="Zhou L."/>
            <person name="Ni X."/>
            <person name="Tian J."/>
            <person name="Zhou Y."/>
            <person name="Sheng Y."/>
            <person name="Liu T."/>
            <person name="Pan Y."/>
            <person name="Xia L."/>
            <person name="Li J."/>
            <person name="Zhao F."/>
            <person name="Cao W."/>
        </authorList>
    </citation>
    <scope>NUCLEOTIDE SEQUENCE</scope>
    <source>
        <strain evidence="1">Rsan-2018</strain>
        <tissue evidence="1">Larvae</tissue>
    </source>
</reference>
<gene>
    <name evidence="1" type="ORF">HPB52_011646</name>
</gene>
<evidence type="ECO:0000313" key="2">
    <source>
        <dbReference type="Proteomes" id="UP000821837"/>
    </source>
</evidence>
<protein>
    <submittedName>
        <fullName evidence="1">Uncharacterized protein</fullName>
    </submittedName>
</protein>
<reference evidence="1" key="1">
    <citation type="journal article" date="2020" name="Cell">
        <title>Large-Scale Comparative Analyses of Tick Genomes Elucidate Their Genetic Diversity and Vector Capacities.</title>
        <authorList>
            <consortium name="Tick Genome and Microbiome Consortium (TIGMIC)"/>
            <person name="Jia N."/>
            <person name="Wang J."/>
            <person name="Shi W."/>
            <person name="Du L."/>
            <person name="Sun Y."/>
            <person name="Zhan W."/>
            <person name="Jiang J.F."/>
            <person name="Wang Q."/>
            <person name="Zhang B."/>
            <person name="Ji P."/>
            <person name="Bell-Sakyi L."/>
            <person name="Cui X.M."/>
            <person name="Yuan T.T."/>
            <person name="Jiang B.G."/>
            <person name="Yang W.F."/>
            <person name="Lam T.T."/>
            <person name="Chang Q.C."/>
            <person name="Ding S.J."/>
            <person name="Wang X.J."/>
            <person name="Zhu J.G."/>
            <person name="Ruan X.D."/>
            <person name="Zhao L."/>
            <person name="Wei J.T."/>
            <person name="Ye R.Z."/>
            <person name="Que T.C."/>
            <person name="Du C.H."/>
            <person name="Zhou Y.H."/>
            <person name="Cheng J.X."/>
            <person name="Dai P.F."/>
            <person name="Guo W.B."/>
            <person name="Han X.H."/>
            <person name="Huang E.J."/>
            <person name="Li L.F."/>
            <person name="Wei W."/>
            <person name="Gao Y.C."/>
            <person name="Liu J.Z."/>
            <person name="Shao H.Z."/>
            <person name="Wang X."/>
            <person name="Wang C.C."/>
            <person name="Yang T.C."/>
            <person name="Huo Q.B."/>
            <person name="Li W."/>
            <person name="Chen H.Y."/>
            <person name="Chen S.E."/>
            <person name="Zhou L.G."/>
            <person name="Ni X.B."/>
            <person name="Tian J.H."/>
            <person name="Sheng Y."/>
            <person name="Liu T."/>
            <person name="Pan Y.S."/>
            <person name="Xia L.Y."/>
            <person name="Li J."/>
            <person name="Zhao F."/>
            <person name="Cao W.C."/>
        </authorList>
    </citation>
    <scope>NUCLEOTIDE SEQUENCE</scope>
    <source>
        <strain evidence="1">Rsan-2018</strain>
    </source>
</reference>
<proteinExistence type="predicted"/>
<dbReference type="AlphaFoldDB" id="A0A9D4PTZ8"/>
<comment type="caution">
    <text evidence="1">The sequence shown here is derived from an EMBL/GenBank/DDBJ whole genome shotgun (WGS) entry which is preliminary data.</text>
</comment>
<name>A0A9D4PTZ8_RHISA</name>
<accession>A0A9D4PTZ8</accession>
<sequence length="81" mass="8657">MSRRKFRRRQLADYRSGGNFPRSSWLTKSSALELLSSAAADFPEPLAHVANAALDPSVLGLTVNVLSGLLAEEVSAPTTDA</sequence>
<organism evidence="1 2">
    <name type="scientific">Rhipicephalus sanguineus</name>
    <name type="common">Brown dog tick</name>
    <name type="synonym">Ixodes sanguineus</name>
    <dbReference type="NCBI Taxonomy" id="34632"/>
    <lineage>
        <taxon>Eukaryota</taxon>
        <taxon>Metazoa</taxon>
        <taxon>Ecdysozoa</taxon>
        <taxon>Arthropoda</taxon>
        <taxon>Chelicerata</taxon>
        <taxon>Arachnida</taxon>
        <taxon>Acari</taxon>
        <taxon>Parasitiformes</taxon>
        <taxon>Ixodida</taxon>
        <taxon>Ixodoidea</taxon>
        <taxon>Ixodidae</taxon>
        <taxon>Rhipicephalinae</taxon>
        <taxon>Rhipicephalus</taxon>
        <taxon>Rhipicephalus</taxon>
    </lineage>
</organism>
<evidence type="ECO:0000313" key="1">
    <source>
        <dbReference type="EMBL" id="KAH7951710.1"/>
    </source>
</evidence>
<keyword evidence="2" id="KW-1185">Reference proteome</keyword>
<dbReference type="EMBL" id="JABSTV010001251">
    <property type="protein sequence ID" value="KAH7951710.1"/>
    <property type="molecule type" value="Genomic_DNA"/>
</dbReference>